<evidence type="ECO:0000256" key="9">
    <source>
        <dbReference type="ARBA" id="ARBA00023054"/>
    </source>
</evidence>
<dbReference type="PRINTS" id="PR02030">
    <property type="entry name" value="AUTOPHGYRP14"/>
</dbReference>
<evidence type="ECO:0000313" key="12">
    <source>
        <dbReference type="Proteomes" id="UP000196158"/>
    </source>
</evidence>
<dbReference type="GO" id="GO:0034045">
    <property type="term" value="C:phagophore assembly site membrane"/>
    <property type="evidence" value="ECO:0007669"/>
    <property type="project" value="UniProtKB-SubCell"/>
</dbReference>
<accession>A0A1X7QXE0</accession>
<gene>
    <name evidence="11" type="ORF">KASA_0Q04004G</name>
</gene>
<evidence type="ECO:0000256" key="10">
    <source>
        <dbReference type="ARBA" id="ARBA00023136"/>
    </source>
</evidence>
<evidence type="ECO:0000256" key="3">
    <source>
        <dbReference type="ARBA" id="ARBA00009574"/>
    </source>
</evidence>
<comment type="subcellular location">
    <subcellularLocation>
        <location evidence="2">Preautophagosomal structure membrane</location>
        <topology evidence="2">Peripheral membrane protein</topology>
    </subcellularLocation>
    <subcellularLocation>
        <location evidence="1">Vacuole membrane</location>
        <topology evidence="1">Peripheral membrane protein</topology>
    </subcellularLocation>
</comment>
<dbReference type="STRING" id="1789683.A0A1X7QXE0"/>
<dbReference type="GO" id="GO:0005774">
    <property type="term" value="C:vacuolar membrane"/>
    <property type="evidence" value="ECO:0007669"/>
    <property type="project" value="UniProtKB-SubCell"/>
</dbReference>
<dbReference type="GO" id="GO:0032991">
    <property type="term" value="C:protein-containing complex"/>
    <property type="evidence" value="ECO:0007669"/>
    <property type="project" value="UniProtKB-ARBA"/>
</dbReference>
<organism evidence="11 12">
    <name type="scientific">Maudiozyma saulgeensis</name>
    <dbReference type="NCBI Taxonomy" id="1789683"/>
    <lineage>
        <taxon>Eukaryota</taxon>
        <taxon>Fungi</taxon>
        <taxon>Dikarya</taxon>
        <taxon>Ascomycota</taxon>
        <taxon>Saccharomycotina</taxon>
        <taxon>Saccharomycetes</taxon>
        <taxon>Saccharomycetales</taxon>
        <taxon>Saccharomycetaceae</taxon>
        <taxon>Maudiozyma</taxon>
    </lineage>
</organism>
<proteinExistence type="inferred from homology"/>
<dbReference type="Pfam" id="PF10186">
    <property type="entry name" value="ATG14"/>
    <property type="match status" value="1"/>
</dbReference>
<reference evidence="11 12" key="1">
    <citation type="submission" date="2017-04" db="EMBL/GenBank/DDBJ databases">
        <authorList>
            <person name="Afonso C.L."/>
            <person name="Miller P.J."/>
            <person name="Scott M.A."/>
            <person name="Spackman E."/>
            <person name="Goraichik I."/>
            <person name="Dimitrov K.M."/>
            <person name="Suarez D.L."/>
            <person name="Swayne D.E."/>
        </authorList>
    </citation>
    <scope>NUCLEOTIDE SEQUENCE [LARGE SCALE GENOMIC DNA]</scope>
</reference>
<evidence type="ECO:0000256" key="2">
    <source>
        <dbReference type="ARBA" id="ARBA00004623"/>
    </source>
</evidence>
<protein>
    <recommendedName>
        <fullName evidence="4">Autophagy-related protein 14</fullName>
    </recommendedName>
</protein>
<sequence length="344" mass="40147">MQCQICYNESHKFYCANCVRTSPQLAVTLRFQLLTIQDDNKRLNEKIDNILKVSMDKSNIKREDIGAGERLLKTRMRRVNDLKKRKKDGQLKIRINNISNSIEKKKTFIQNLKRQITDSQDSKNCHLNVCKDISNERYSEDNDRLKQVQAVLTRRQRQSIQSLNQWFVISKTTSRDIPYTLQFQPVISTRTANKLPPQLVKNSIFTMFQYLKLRARIQCIQLPYPTMNLSPLPREGQEDEDYILKDIVEMTDKTVTENIAGWLTKLTINIVQLCQTNYILPSDEYIDPISILEQLDVDGLFYSLYLNQLLSTANQPSPNHYLQPNHNFQDTLNAITDQLTDSHT</sequence>
<dbReference type="OrthoDB" id="4068791at2759"/>
<evidence type="ECO:0000256" key="1">
    <source>
        <dbReference type="ARBA" id="ARBA00004148"/>
    </source>
</evidence>
<keyword evidence="12" id="KW-1185">Reference proteome</keyword>
<dbReference type="GO" id="GO:0015031">
    <property type="term" value="P:protein transport"/>
    <property type="evidence" value="ECO:0007669"/>
    <property type="project" value="UniProtKB-KW"/>
</dbReference>
<keyword evidence="11" id="KW-0808">Transferase</keyword>
<keyword evidence="11" id="KW-0418">Kinase</keyword>
<keyword evidence="10" id="KW-0472">Membrane</keyword>
<dbReference type="InterPro" id="IPR023261">
    <property type="entry name" value="Autophagy-related_protein_14"/>
</dbReference>
<evidence type="ECO:0000256" key="7">
    <source>
        <dbReference type="ARBA" id="ARBA00022927"/>
    </source>
</evidence>
<evidence type="ECO:0000313" key="11">
    <source>
        <dbReference type="EMBL" id="SMN18001.1"/>
    </source>
</evidence>
<dbReference type="AlphaFoldDB" id="A0A1X7QXE0"/>
<keyword evidence="8" id="KW-0072">Autophagy</keyword>
<comment type="similarity">
    <text evidence="3">Belongs to the ATG14 family.</text>
</comment>
<keyword evidence="5" id="KW-0813">Transport</keyword>
<keyword evidence="7" id="KW-0653">Protein transport</keyword>
<keyword evidence="6" id="KW-0926">Vacuole</keyword>
<dbReference type="InterPro" id="IPR018791">
    <property type="entry name" value="UV_resistance/autophagy_Atg14"/>
</dbReference>
<name>A0A1X7QXE0_9SACH</name>
<dbReference type="GO" id="GO:0016236">
    <property type="term" value="P:macroautophagy"/>
    <property type="evidence" value="ECO:0007669"/>
    <property type="project" value="InterPro"/>
</dbReference>
<dbReference type="Proteomes" id="UP000196158">
    <property type="component" value="Unassembled WGS sequence"/>
</dbReference>
<evidence type="ECO:0000256" key="6">
    <source>
        <dbReference type="ARBA" id="ARBA00022554"/>
    </source>
</evidence>
<evidence type="ECO:0000256" key="4">
    <source>
        <dbReference type="ARBA" id="ARBA00013807"/>
    </source>
</evidence>
<dbReference type="EMBL" id="FXLY01000002">
    <property type="protein sequence ID" value="SMN18001.1"/>
    <property type="molecule type" value="Genomic_DNA"/>
</dbReference>
<evidence type="ECO:0000256" key="8">
    <source>
        <dbReference type="ARBA" id="ARBA00023006"/>
    </source>
</evidence>
<dbReference type="GO" id="GO:0016301">
    <property type="term" value="F:kinase activity"/>
    <property type="evidence" value="ECO:0007669"/>
    <property type="project" value="UniProtKB-KW"/>
</dbReference>
<evidence type="ECO:0000256" key="5">
    <source>
        <dbReference type="ARBA" id="ARBA00022448"/>
    </source>
</evidence>
<keyword evidence="9" id="KW-0175">Coiled coil</keyword>